<proteinExistence type="predicted"/>
<dbReference type="CDD" id="cd00037">
    <property type="entry name" value="CLECT"/>
    <property type="match status" value="1"/>
</dbReference>
<dbReference type="AlphaFoldDB" id="A0A7R8WQ20"/>
<dbReference type="InterPro" id="IPR016187">
    <property type="entry name" value="CTDL_fold"/>
</dbReference>
<dbReference type="Pfam" id="PF00059">
    <property type="entry name" value="Lectin_C"/>
    <property type="match status" value="1"/>
</dbReference>
<sequence>MGWVRAVEWLDKERNTMLPILCEMPPRAQCPPEFTPVGETCYYLGDTPTTWETAQEVCSILAPHGKLAELETAEEIYAVTEFLLSNGNNRHYWIGAEERGRDNDYEWASSGKPVLVTNWFYGYPPNSNTNDVIILEPPHKYRWNDAPRTFSYYELCEADPADLS</sequence>
<dbReference type="SMART" id="SM00034">
    <property type="entry name" value="CLECT"/>
    <property type="match status" value="1"/>
</dbReference>
<dbReference type="Gene3D" id="3.10.100.10">
    <property type="entry name" value="Mannose-Binding Protein A, subunit A"/>
    <property type="match status" value="1"/>
</dbReference>
<dbReference type="InterPro" id="IPR001304">
    <property type="entry name" value="C-type_lectin-like"/>
</dbReference>
<dbReference type="PROSITE" id="PS50041">
    <property type="entry name" value="C_TYPE_LECTIN_2"/>
    <property type="match status" value="1"/>
</dbReference>
<evidence type="ECO:0000313" key="1">
    <source>
        <dbReference type="EMBL" id="CAD7233111.1"/>
    </source>
</evidence>
<dbReference type="EMBL" id="OB665656">
    <property type="protein sequence ID" value="CAD7233111.1"/>
    <property type="molecule type" value="Genomic_DNA"/>
</dbReference>
<name>A0A7R8WQ20_9CRUS</name>
<accession>A0A7R8WQ20</accession>
<organism evidence="1">
    <name type="scientific">Cyprideis torosa</name>
    <dbReference type="NCBI Taxonomy" id="163714"/>
    <lineage>
        <taxon>Eukaryota</taxon>
        <taxon>Metazoa</taxon>
        <taxon>Ecdysozoa</taxon>
        <taxon>Arthropoda</taxon>
        <taxon>Crustacea</taxon>
        <taxon>Oligostraca</taxon>
        <taxon>Ostracoda</taxon>
        <taxon>Podocopa</taxon>
        <taxon>Podocopida</taxon>
        <taxon>Cytherocopina</taxon>
        <taxon>Cytheroidea</taxon>
        <taxon>Cytherideidae</taxon>
        <taxon>Cyprideis</taxon>
    </lineage>
</organism>
<reference evidence="1" key="1">
    <citation type="submission" date="2020-11" db="EMBL/GenBank/DDBJ databases">
        <authorList>
            <person name="Tran Van P."/>
        </authorList>
    </citation>
    <scope>NUCLEOTIDE SEQUENCE</scope>
</reference>
<protein>
    <submittedName>
        <fullName evidence="1">Uncharacterized protein</fullName>
    </submittedName>
</protein>
<dbReference type="SUPFAM" id="SSF56436">
    <property type="entry name" value="C-type lectin-like"/>
    <property type="match status" value="1"/>
</dbReference>
<dbReference type="PANTHER" id="PTHR22803">
    <property type="entry name" value="MANNOSE, PHOSPHOLIPASE, LECTIN RECEPTOR RELATED"/>
    <property type="match status" value="1"/>
</dbReference>
<dbReference type="OrthoDB" id="6331336at2759"/>
<gene>
    <name evidence="1" type="ORF">CTOB1V02_LOCUS10934</name>
</gene>
<dbReference type="InterPro" id="IPR016186">
    <property type="entry name" value="C-type_lectin-like/link_sf"/>
</dbReference>
<dbReference type="InterPro" id="IPR050111">
    <property type="entry name" value="C-type_lectin/snaclec_domain"/>
</dbReference>